<dbReference type="EMBL" id="SJTG01000007">
    <property type="protein sequence ID" value="TCI06208.1"/>
    <property type="molecule type" value="Genomic_DNA"/>
</dbReference>
<evidence type="ECO:0000256" key="1">
    <source>
        <dbReference type="SAM" id="SignalP"/>
    </source>
</evidence>
<accession>A0A4V2NKV6</accession>
<evidence type="ECO:0000313" key="3">
    <source>
        <dbReference type="Proteomes" id="UP000291822"/>
    </source>
</evidence>
<gene>
    <name evidence="2" type="ORF">EZM97_35415</name>
</gene>
<dbReference type="AlphaFoldDB" id="A0A4V2NKV6"/>
<protein>
    <submittedName>
        <fullName evidence="2">Uncharacterized protein</fullName>
    </submittedName>
</protein>
<name>A0A4V2NKV6_9GAMM</name>
<reference evidence="2 3" key="1">
    <citation type="submission" date="2019-02" db="EMBL/GenBank/DDBJ databases">
        <title>Dyella amyloliquefaciens sp. nov., isolated from forest soil.</title>
        <authorList>
            <person name="Gao Z.-H."/>
            <person name="Qiu L.-H."/>
        </authorList>
    </citation>
    <scope>NUCLEOTIDE SEQUENCE [LARGE SCALE GENOMIC DNA]</scope>
    <source>
        <strain evidence="2 3">KACC 12747</strain>
    </source>
</reference>
<organism evidence="2 3">
    <name type="scientific">Dyella soli</name>
    <dbReference type="NCBI Taxonomy" id="522319"/>
    <lineage>
        <taxon>Bacteria</taxon>
        <taxon>Pseudomonadati</taxon>
        <taxon>Pseudomonadota</taxon>
        <taxon>Gammaproteobacteria</taxon>
        <taxon>Lysobacterales</taxon>
        <taxon>Rhodanobacteraceae</taxon>
        <taxon>Dyella</taxon>
    </lineage>
</organism>
<dbReference type="RefSeq" id="WP_131152635.1">
    <property type="nucleotide sequence ID" value="NZ_SJTG01000007.1"/>
</dbReference>
<proteinExistence type="predicted"/>
<keyword evidence="3" id="KW-1185">Reference proteome</keyword>
<feature type="chain" id="PRO_5020971947" evidence="1">
    <location>
        <begin position="21"/>
        <end position="130"/>
    </location>
</feature>
<comment type="caution">
    <text evidence="2">The sequence shown here is derived from an EMBL/GenBank/DDBJ whole genome shotgun (WGS) entry which is preliminary data.</text>
</comment>
<sequence>MKASIYVALHLAACFPLSSAAQDAQWAWTSSVSSGDGWFSDSGHTDVVLDGQLLTAHLVSSSNGFDRYFVQGVVKNGKFTGTVQVNYSDIGTYQVKGTHKVTHWKSSPGHGREVLVLSDGFEVFALMRNF</sequence>
<evidence type="ECO:0000313" key="2">
    <source>
        <dbReference type="EMBL" id="TCI06208.1"/>
    </source>
</evidence>
<keyword evidence="1" id="KW-0732">Signal</keyword>
<feature type="signal peptide" evidence="1">
    <location>
        <begin position="1"/>
        <end position="20"/>
    </location>
</feature>
<dbReference type="Proteomes" id="UP000291822">
    <property type="component" value="Unassembled WGS sequence"/>
</dbReference>